<feature type="region of interest" description="Disordered" evidence="9">
    <location>
        <begin position="173"/>
        <end position="252"/>
    </location>
</feature>
<feature type="region of interest" description="Disordered" evidence="9">
    <location>
        <begin position="563"/>
        <end position="737"/>
    </location>
</feature>
<evidence type="ECO:0000313" key="12">
    <source>
        <dbReference type="Proteomes" id="UP000749646"/>
    </source>
</evidence>
<feature type="compositionally biased region" description="Polar residues" evidence="9">
    <location>
        <begin position="689"/>
        <end position="699"/>
    </location>
</feature>
<feature type="compositionally biased region" description="Basic and acidic residues" evidence="9">
    <location>
        <begin position="416"/>
        <end position="428"/>
    </location>
</feature>
<feature type="compositionally biased region" description="Low complexity" evidence="9">
    <location>
        <begin position="1"/>
        <end position="16"/>
    </location>
</feature>
<dbReference type="GO" id="GO:0005634">
    <property type="term" value="C:nucleus"/>
    <property type="evidence" value="ECO:0007669"/>
    <property type="project" value="UniProtKB-SubCell"/>
</dbReference>
<evidence type="ECO:0000256" key="3">
    <source>
        <dbReference type="ARBA" id="ARBA00022771"/>
    </source>
</evidence>
<dbReference type="PANTHER" id="PTHR46179:SF13">
    <property type="entry name" value="C2H2-TYPE DOMAIN-CONTAINING PROTEIN"/>
    <property type="match status" value="1"/>
</dbReference>
<dbReference type="Pfam" id="PF00096">
    <property type="entry name" value="zf-C2H2"/>
    <property type="match status" value="2"/>
</dbReference>
<dbReference type="SUPFAM" id="SSF57667">
    <property type="entry name" value="beta-beta-alpha zinc fingers"/>
    <property type="match status" value="2"/>
</dbReference>
<dbReference type="PANTHER" id="PTHR46179">
    <property type="entry name" value="ZINC FINGER PROTEIN"/>
    <property type="match status" value="1"/>
</dbReference>
<feature type="region of interest" description="Disordered" evidence="9">
    <location>
        <begin position="329"/>
        <end position="394"/>
    </location>
</feature>
<comment type="subcellular location">
    <subcellularLocation>
        <location evidence="1">Nucleus</location>
    </subcellularLocation>
</comment>
<evidence type="ECO:0000256" key="5">
    <source>
        <dbReference type="ARBA" id="ARBA00023015"/>
    </source>
</evidence>
<feature type="region of interest" description="Disordered" evidence="9">
    <location>
        <begin position="1"/>
        <end position="101"/>
    </location>
</feature>
<keyword evidence="3 8" id="KW-0863">Zinc-finger</keyword>
<keyword evidence="6" id="KW-0804">Transcription</keyword>
<dbReference type="GO" id="GO:0008270">
    <property type="term" value="F:zinc ion binding"/>
    <property type="evidence" value="ECO:0007669"/>
    <property type="project" value="UniProtKB-KW"/>
</dbReference>
<dbReference type="InterPro" id="IPR013087">
    <property type="entry name" value="Znf_C2H2_type"/>
</dbReference>
<feature type="compositionally biased region" description="Acidic residues" evidence="9">
    <location>
        <begin position="615"/>
        <end position="637"/>
    </location>
</feature>
<feature type="non-terminal residue" evidence="11">
    <location>
        <position position="779"/>
    </location>
</feature>
<dbReference type="InterPro" id="IPR051061">
    <property type="entry name" value="Zinc_finger_trans_reg"/>
</dbReference>
<dbReference type="PROSITE" id="PS50157">
    <property type="entry name" value="ZINC_FINGER_C2H2_2"/>
    <property type="match status" value="3"/>
</dbReference>
<evidence type="ECO:0000256" key="6">
    <source>
        <dbReference type="ARBA" id="ARBA00023163"/>
    </source>
</evidence>
<evidence type="ECO:0000256" key="9">
    <source>
        <dbReference type="SAM" id="MobiDB-lite"/>
    </source>
</evidence>
<keyword evidence="4" id="KW-0862">Zinc</keyword>
<feature type="compositionally biased region" description="Polar residues" evidence="9">
    <location>
        <begin position="486"/>
        <end position="502"/>
    </location>
</feature>
<dbReference type="SMART" id="SM00355">
    <property type="entry name" value="ZnF_C2H2"/>
    <property type="match status" value="3"/>
</dbReference>
<dbReference type="OrthoDB" id="4748970at2759"/>
<keyword evidence="2" id="KW-0479">Metal-binding</keyword>
<feature type="compositionally biased region" description="Low complexity" evidence="9">
    <location>
        <begin position="28"/>
        <end position="40"/>
    </location>
</feature>
<dbReference type="InterPro" id="IPR036236">
    <property type="entry name" value="Znf_C2H2_sf"/>
</dbReference>
<keyword evidence="5" id="KW-0805">Transcription regulation</keyword>
<reference evidence="11" key="1">
    <citation type="journal article" date="2020" name="Fungal Divers.">
        <title>Resolving the Mortierellaceae phylogeny through synthesis of multi-gene phylogenetics and phylogenomics.</title>
        <authorList>
            <person name="Vandepol N."/>
            <person name="Liber J."/>
            <person name="Desiro A."/>
            <person name="Na H."/>
            <person name="Kennedy M."/>
            <person name="Barry K."/>
            <person name="Grigoriev I.V."/>
            <person name="Miller A.N."/>
            <person name="O'Donnell K."/>
            <person name="Stajich J.E."/>
            <person name="Bonito G."/>
        </authorList>
    </citation>
    <scope>NUCLEOTIDE SEQUENCE</scope>
    <source>
        <strain evidence="11">MES-2147</strain>
    </source>
</reference>
<dbReference type="Gene3D" id="3.30.160.60">
    <property type="entry name" value="Classic Zinc Finger"/>
    <property type="match status" value="2"/>
</dbReference>
<dbReference type="AlphaFoldDB" id="A0A9P6STD7"/>
<feature type="compositionally biased region" description="Low complexity" evidence="9">
    <location>
        <begin position="358"/>
        <end position="375"/>
    </location>
</feature>
<feature type="compositionally biased region" description="Basic and acidic residues" evidence="9">
    <location>
        <begin position="462"/>
        <end position="485"/>
    </location>
</feature>
<keyword evidence="12" id="KW-1185">Reference proteome</keyword>
<evidence type="ECO:0000256" key="1">
    <source>
        <dbReference type="ARBA" id="ARBA00004123"/>
    </source>
</evidence>
<dbReference type="PROSITE" id="PS00028">
    <property type="entry name" value="ZINC_FINGER_C2H2_1"/>
    <property type="match status" value="3"/>
</dbReference>
<feature type="region of interest" description="Disordered" evidence="9">
    <location>
        <begin position="407"/>
        <end position="506"/>
    </location>
</feature>
<evidence type="ECO:0000313" key="11">
    <source>
        <dbReference type="EMBL" id="KAG0000445.1"/>
    </source>
</evidence>
<evidence type="ECO:0000256" key="2">
    <source>
        <dbReference type="ARBA" id="ARBA00022723"/>
    </source>
</evidence>
<feature type="compositionally biased region" description="Polar residues" evidence="9">
    <location>
        <begin position="707"/>
        <end position="728"/>
    </location>
</feature>
<name>A0A9P6STD7_9FUNG</name>
<feature type="domain" description="C2H2-type" evidence="10">
    <location>
        <begin position="736"/>
        <end position="765"/>
    </location>
</feature>
<feature type="domain" description="C2H2-type" evidence="10">
    <location>
        <begin position="509"/>
        <end position="538"/>
    </location>
</feature>
<feature type="compositionally biased region" description="Basic residues" evidence="9">
    <location>
        <begin position="376"/>
        <end position="393"/>
    </location>
</feature>
<dbReference type="GO" id="GO:0006357">
    <property type="term" value="P:regulation of transcription by RNA polymerase II"/>
    <property type="evidence" value="ECO:0007669"/>
    <property type="project" value="TreeGrafter"/>
</dbReference>
<accession>A0A9P6STD7</accession>
<gene>
    <name evidence="11" type="ORF">BGZ65_004358</name>
</gene>
<evidence type="ECO:0000256" key="8">
    <source>
        <dbReference type="PROSITE-ProRule" id="PRU00042"/>
    </source>
</evidence>
<feature type="compositionally biased region" description="Polar residues" evidence="9">
    <location>
        <begin position="223"/>
        <end position="235"/>
    </location>
</feature>
<feature type="domain" description="C2H2-type" evidence="10">
    <location>
        <begin position="538"/>
        <end position="568"/>
    </location>
</feature>
<organism evidence="11 12">
    <name type="scientific">Modicella reniformis</name>
    <dbReference type="NCBI Taxonomy" id="1440133"/>
    <lineage>
        <taxon>Eukaryota</taxon>
        <taxon>Fungi</taxon>
        <taxon>Fungi incertae sedis</taxon>
        <taxon>Mucoromycota</taxon>
        <taxon>Mortierellomycotina</taxon>
        <taxon>Mortierellomycetes</taxon>
        <taxon>Mortierellales</taxon>
        <taxon>Mortierellaceae</taxon>
        <taxon>Modicella</taxon>
    </lineage>
</organism>
<proteinExistence type="predicted"/>
<feature type="compositionally biased region" description="Polar residues" evidence="9">
    <location>
        <begin position="175"/>
        <end position="192"/>
    </location>
</feature>
<keyword evidence="7" id="KW-0539">Nucleus</keyword>
<feature type="compositionally biased region" description="Basic and acidic residues" evidence="9">
    <location>
        <begin position="657"/>
        <end position="669"/>
    </location>
</feature>
<feature type="compositionally biased region" description="Polar residues" evidence="9">
    <location>
        <begin position="68"/>
        <end position="82"/>
    </location>
</feature>
<sequence length="779" mass="87524">MSSSLSIPAIPSISSINEEDKEDHHNNTHTTNTSVNTTDHPFTRRKTPSLEPSTLGRTAGADSHSESDSQFDSAMESHPNSDSESDPDLESRPQSPGPDKNAVQEAFALDSTRQLSHGVTNEASNAMCLDSHNHHGHCIHANQDLGMDLDRDLHGLSVLAAAARQMPRQELIPARTSSSIHSDSNASESDGSLTLEDIDSARHWPSMSDEPRSPRPKRKVIGQQHQQQWSGGTLTQREDGHSLKQQSEQSAPKVVVVALATTASTSTSNPLIPRKSRSKDLITKDSTPRKWICKQVSVKTLGGEMFMPIWFSEEDMLLNDPVAPIKPDTNRVNMDLMGAPSHSDHYSHSRQEHHHHSNNNNDYNNKNNNNNNNNQPHHHYRNHHHHHHRRRSEHNHLLAQELLQAHTVRQRRKSKLKDMALRESRDTQDLIDPPGPIDNKRRHHDSYSKELKQQQHHHQQHVSKEYPPEEKRLKIYKRSESHDTTPVDTNIPESNPFTSPSTGARPRPFACHIEDCGKHFVDALQLERHIERHGPKELECDLDMCGKLFSSIMLLRRHQSMVHKRRSEKWESPPGTAKPRAGRSRRKEPRIVASGDVMNPAELERQPRGPAEVDQSADDYGDGDDDEEEEEDDDDDDHEHVPSSSIEKGKHSLPIARDFKTPKAKEKQSFKPLKKLAPKSEGLAGPSSGGSNLNTTTGPTEEDRGTSSKAAAQGSSEDSLFRTSSSVPAGSRPRPFHCTYDDCKKVFIDQTQLERHLERHGPKELECGIDGCRKRFSAQ</sequence>
<dbReference type="Proteomes" id="UP000749646">
    <property type="component" value="Unassembled WGS sequence"/>
</dbReference>
<dbReference type="EMBL" id="JAAAHW010000630">
    <property type="protein sequence ID" value="KAG0000445.1"/>
    <property type="molecule type" value="Genomic_DNA"/>
</dbReference>
<evidence type="ECO:0000256" key="7">
    <source>
        <dbReference type="ARBA" id="ARBA00023242"/>
    </source>
</evidence>
<evidence type="ECO:0000259" key="10">
    <source>
        <dbReference type="PROSITE" id="PS50157"/>
    </source>
</evidence>
<comment type="caution">
    <text evidence="11">The sequence shown here is derived from an EMBL/GenBank/DDBJ whole genome shotgun (WGS) entry which is preliminary data.</text>
</comment>
<evidence type="ECO:0000256" key="4">
    <source>
        <dbReference type="ARBA" id="ARBA00022833"/>
    </source>
</evidence>
<protein>
    <recommendedName>
        <fullName evidence="10">C2H2-type domain-containing protein</fullName>
    </recommendedName>
</protein>